<comment type="caution">
    <text evidence="2">The sequence shown here is derived from an EMBL/GenBank/DDBJ whole genome shotgun (WGS) entry which is preliminary data.</text>
</comment>
<evidence type="ECO:0000313" key="2">
    <source>
        <dbReference type="EMBL" id="GIY63544.1"/>
    </source>
</evidence>
<organism evidence="2 3">
    <name type="scientific">Caerostris extrusa</name>
    <name type="common">Bark spider</name>
    <name type="synonym">Caerostris bankana</name>
    <dbReference type="NCBI Taxonomy" id="172846"/>
    <lineage>
        <taxon>Eukaryota</taxon>
        <taxon>Metazoa</taxon>
        <taxon>Ecdysozoa</taxon>
        <taxon>Arthropoda</taxon>
        <taxon>Chelicerata</taxon>
        <taxon>Arachnida</taxon>
        <taxon>Araneae</taxon>
        <taxon>Araneomorphae</taxon>
        <taxon>Entelegynae</taxon>
        <taxon>Araneoidea</taxon>
        <taxon>Araneidae</taxon>
        <taxon>Caerostris</taxon>
    </lineage>
</organism>
<name>A0AAV4V1G8_CAEEX</name>
<reference evidence="2 3" key="1">
    <citation type="submission" date="2021-06" db="EMBL/GenBank/DDBJ databases">
        <title>Caerostris extrusa draft genome.</title>
        <authorList>
            <person name="Kono N."/>
            <person name="Arakawa K."/>
        </authorList>
    </citation>
    <scope>NUCLEOTIDE SEQUENCE [LARGE SCALE GENOMIC DNA]</scope>
</reference>
<dbReference type="AlphaFoldDB" id="A0AAV4V1G8"/>
<proteinExistence type="predicted"/>
<dbReference type="EMBL" id="BPLR01013757">
    <property type="protein sequence ID" value="GIY63544.1"/>
    <property type="molecule type" value="Genomic_DNA"/>
</dbReference>
<feature type="region of interest" description="Disordered" evidence="1">
    <location>
        <begin position="40"/>
        <end position="80"/>
    </location>
</feature>
<keyword evidence="3" id="KW-1185">Reference proteome</keyword>
<protein>
    <submittedName>
        <fullName evidence="2">Uncharacterized protein</fullName>
    </submittedName>
</protein>
<evidence type="ECO:0000256" key="1">
    <source>
        <dbReference type="SAM" id="MobiDB-lite"/>
    </source>
</evidence>
<evidence type="ECO:0000313" key="3">
    <source>
        <dbReference type="Proteomes" id="UP001054945"/>
    </source>
</evidence>
<gene>
    <name evidence="2" type="ORF">CEXT_122721</name>
</gene>
<accession>A0AAV4V1G8</accession>
<sequence length="129" mass="14547">MAISGRLEVPIIDVDHENRFYQSTWSIEIEGRELKQKSLGKTNTECQKERVKNKQGPLPSTYSPGTGRGTMGHPAVSNNKGHTLRKHWISNGPSFTHSKDQLVLHFYVNTDVFPLPLLQFCLSVESEVV</sequence>
<dbReference type="Proteomes" id="UP001054945">
    <property type="component" value="Unassembled WGS sequence"/>
</dbReference>